<dbReference type="InterPro" id="IPR014729">
    <property type="entry name" value="Rossmann-like_a/b/a_fold"/>
</dbReference>
<reference evidence="3 4" key="1">
    <citation type="submission" date="2018-04" db="EMBL/GenBank/DDBJ databases">
        <title>Flavobacterium sp. nov., isolated from glacier ice.</title>
        <authorList>
            <person name="Liu Q."/>
            <person name="Xin Y.-H."/>
        </authorList>
    </citation>
    <scope>NUCLEOTIDE SEQUENCE [LARGE SCALE GENOMIC DNA]</scope>
    <source>
        <strain evidence="3 4">RB1R5</strain>
    </source>
</reference>
<organism evidence="3 4">
    <name type="scientific">Flavobacterium psychrotolerans</name>
    <dbReference type="NCBI Taxonomy" id="2169410"/>
    <lineage>
        <taxon>Bacteria</taxon>
        <taxon>Pseudomonadati</taxon>
        <taxon>Bacteroidota</taxon>
        <taxon>Flavobacteriia</taxon>
        <taxon>Flavobacteriales</taxon>
        <taxon>Flavobacteriaceae</taxon>
        <taxon>Flavobacterium</taxon>
    </lineage>
</organism>
<sequence length="275" mass="31422">MKKILFPTDFSDVSKNAFVYALKLAKHINAEIITLHVYELPQVNYIDVPINLIDIYEVTELSNFENYKQHVPVLRAIAEKNKLEHIKISNVLVDGDLIANIVRIAEEDKIDYIVLGTKGATGLASTFLGSVTTKVMNNTKAVVLAIPEHCQYQPIKKILFTTQFKGEDIETLNKVIALAKVFRSDIDCLYVKMPDAKDNEVFIENWKKIFVDQDVTFHTITSNDVEGIVLSFIDLHHVDMIAMHIHHKSFFERLFYISLSKKLAYHINIPILAIH</sequence>
<dbReference type="Gene3D" id="3.40.50.620">
    <property type="entry name" value="HUPs"/>
    <property type="match status" value="2"/>
</dbReference>
<dbReference type="Pfam" id="PF00582">
    <property type="entry name" value="Usp"/>
    <property type="match status" value="1"/>
</dbReference>
<evidence type="ECO:0000256" key="1">
    <source>
        <dbReference type="ARBA" id="ARBA00008791"/>
    </source>
</evidence>
<dbReference type="Proteomes" id="UP000245449">
    <property type="component" value="Unassembled WGS sequence"/>
</dbReference>
<name>A0A2U1JM73_9FLAO</name>
<comment type="caution">
    <text evidence="3">The sequence shown here is derived from an EMBL/GenBank/DDBJ whole genome shotgun (WGS) entry which is preliminary data.</text>
</comment>
<dbReference type="AlphaFoldDB" id="A0A2U1JM73"/>
<dbReference type="PANTHER" id="PTHR46268">
    <property type="entry name" value="STRESS RESPONSE PROTEIN NHAX"/>
    <property type="match status" value="1"/>
</dbReference>
<dbReference type="EMBL" id="QCZI01000004">
    <property type="protein sequence ID" value="PWA06250.1"/>
    <property type="molecule type" value="Genomic_DNA"/>
</dbReference>
<dbReference type="SUPFAM" id="SSF52402">
    <property type="entry name" value="Adenine nucleotide alpha hydrolases-like"/>
    <property type="match status" value="2"/>
</dbReference>
<protein>
    <submittedName>
        <fullName evidence="3">Universal stress protein UspA</fullName>
    </submittedName>
</protein>
<gene>
    <name evidence="3" type="ORF">DB895_04965</name>
</gene>
<keyword evidence="4" id="KW-1185">Reference proteome</keyword>
<dbReference type="OrthoDB" id="9788959at2"/>
<dbReference type="CDD" id="cd00293">
    <property type="entry name" value="USP-like"/>
    <property type="match status" value="1"/>
</dbReference>
<dbReference type="RefSeq" id="WP_116724254.1">
    <property type="nucleotide sequence ID" value="NZ_QCZI01000004.1"/>
</dbReference>
<dbReference type="PANTHER" id="PTHR46268:SF6">
    <property type="entry name" value="UNIVERSAL STRESS PROTEIN UP12"/>
    <property type="match status" value="1"/>
</dbReference>
<dbReference type="InterPro" id="IPR006016">
    <property type="entry name" value="UspA"/>
</dbReference>
<evidence type="ECO:0000313" key="4">
    <source>
        <dbReference type="Proteomes" id="UP000245449"/>
    </source>
</evidence>
<comment type="similarity">
    <text evidence="1">Belongs to the universal stress protein A family.</text>
</comment>
<feature type="domain" description="UspA" evidence="2">
    <location>
        <begin position="1"/>
        <end position="147"/>
    </location>
</feature>
<evidence type="ECO:0000259" key="2">
    <source>
        <dbReference type="Pfam" id="PF00582"/>
    </source>
</evidence>
<proteinExistence type="inferred from homology"/>
<accession>A0A2U1JM73</accession>
<evidence type="ECO:0000313" key="3">
    <source>
        <dbReference type="EMBL" id="PWA06250.1"/>
    </source>
</evidence>
<dbReference type="InterPro" id="IPR006015">
    <property type="entry name" value="Universal_stress_UspA"/>
</dbReference>
<dbReference type="PRINTS" id="PR01438">
    <property type="entry name" value="UNVRSLSTRESS"/>
</dbReference>